<dbReference type="Pfam" id="PF00005">
    <property type="entry name" value="ABC_tran"/>
    <property type="match status" value="1"/>
</dbReference>
<dbReference type="SUPFAM" id="SSF52540">
    <property type="entry name" value="P-loop containing nucleoside triphosphate hydrolases"/>
    <property type="match status" value="1"/>
</dbReference>
<dbReference type="InterPro" id="IPR014223">
    <property type="entry name" value="ABC_CydC/D"/>
</dbReference>
<dbReference type="NCBIfam" id="TIGR02868">
    <property type="entry name" value="CydC"/>
    <property type="match status" value="1"/>
</dbReference>
<evidence type="ECO:0000256" key="3">
    <source>
        <dbReference type="ARBA" id="ARBA00022741"/>
    </source>
</evidence>
<feature type="transmembrane region" description="Helical" evidence="7">
    <location>
        <begin position="245"/>
        <end position="268"/>
    </location>
</feature>
<feature type="domain" description="ABC transporter" evidence="8">
    <location>
        <begin position="355"/>
        <end position="584"/>
    </location>
</feature>
<dbReference type="GO" id="GO:0015421">
    <property type="term" value="F:ABC-type oligopeptide transporter activity"/>
    <property type="evidence" value="ECO:0007669"/>
    <property type="project" value="TreeGrafter"/>
</dbReference>
<evidence type="ECO:0000313" key="10">
    <source>
        <dbReference type="EMBL" id="OEH84534.1"/>
    </source>
</evidence>
<dbReference type="GO" id="GO:0016887">
    <property type="term" value="F:ATP hydrolysis activity"/>
    <property type="evidence" value="ECO:0007669"/>
    <property type="project" value="InterPro"/>
</dbReference>
<dbReference type="CDD" id="cd18585">
    <property type="entry name" value="ABC_6TM_CydC"/>
    <property type="match status" value="1"/>
</dbReference>
<keyword evidence="11" id="KW-1185">Reference proteome</keyword>
<dbReference type="GO" id="GO:0005524">
    <property type="term" value="F:ATP binding"/>
    <property type="evidence" value="ECO:0007669"/>
    <property type="project" value="UniProtKB-KW"/>
</dbReference>
<dbReference type="PANTHER" id="PTHR43394:SF1">
    <property type="entry name" value="ATP-BINDING CASSETTE SUB-FAMILY B MEMBER 10, MITOCHONDRIAL"/>
    <property type="match status" value="1"/>
</dbReference>
<comment type="caution">
    <text evidence="10">The sequence shown here is derived from an EMBL/GenBank/DDBJ whole genome shotgun (WGS) entry which is preliminary data.</text>
</comment>
<dbReference type="GO" id="GO:0045454">
    <property type="term" value="P:cell redox homeostasis"/>
    <property type="evidence" value="ECO:0007669"/>
    <property type="project" value="InterPro"/>
</dbReference>
<organism evidence="10 11">
    <name type="scientific">Desulfuribacillus stibiiarsenatis</name>
    <dbReference type="NCBI Taxonomy" id="1390249"/>
    <lineage>
        <taxon>Bacteria</taxon>
        <taxon>Bacillati</taxon>
        <taxon>Bacillota</taxon>
        <taxon>Desulfuribacillia</taxon>
        <taxon>Desulfuribacillales</taxon>
        <taxon>Desulfuribacillaceae</taxon>
        <taxon>Desulfuribacillus</taxon>
    </lineage>
</organism>
<proteinExistence type="predicted"/>
<dbReference type="InterPro" id="IPR003439">
    <property type="entry name" value="ABC_transporter-like_ATP-bd"/>
</dbReference>
<dbReference type="InterPro" id="IPR036640">
    <property type="entry name" value="ABC1_TM_sf"/>
</dbReference>
<dbReference type="InterPro" id="IPR027417">
    <property type="entry name" value="P-loop_NTPase"/>
</dbReference>
<dbReference type="GO" id="GO:0034775">
    <property type="term" value="P:glutathione transmembrane transport"/>
    <property type="evidence" value="ECO:0007669"/>
    <property type="project" value="InterPro"/>
</dbReference>
<dbReference type="Pfam" id="PF00664">
    <property type="entry name" value="ABC_membrane"/>
    <property type="match status" value="1"/>
</dbReference>
<dbReference type="PROSITE" id="PS50893">
    <property type="entry name" value="ABC_TRANSPORTER_2"/>
    <property type="match status" value="1"/>
</dbReference>
<feature type="transmembrane region" description="Helical" evidence="7">
    <location>
        <begin position="274"/>
        <end position="296"/>
    </location>
</feature>
<dbReference type="InterPro" id="IPR003593">
    <property type="entry name" value="AAA+_ATPase"/>
</dbReference>
<evidence type="ECO:0000313" key="11">
    <source>
        <dbReference type="Proteomes" id="UP000095255"/>
    </source>
</evidence>
<evidence type="ECO:0000256" key="1">
    <source>
        <dbReference type="ARBA" id="ARBA00004651"/>
    </source>
</evidence>
<dbReference type="Gene3D" id="3.40.50.300">
    <property type="entry name" value="P-loop containing nucleotide triphosphate hydrolases"/>
    <property type="match status" value="1"/>
</dbReference>
<gene>
    <name evidence="10" type="ORF">BHU72_08475</name>
</gene>
<evidence type="ECO:0000256" key="6">
    <source>
        <dbReference type="ARBA" id="ARBA00023136"/>
    </source>
</evidence>
<dbReference type="PROSITE" id="PS50929">
    <property type="entry name" value="ABC_TM1F"/>
    <property type="match status" value="1"/>
</dbReference>
<dbReference type="InterPro" id="IPR011527">
    <property type="entry name" value="ABC1_TM_dom"/>
</dbReference>
<dbReference type="Gene3D" id="1.20.1560.10">
    <property type="entry name" value="ABC transporter type 1, transmembrane domain"/>
    <property type="match status" value="1"/>
</dbReference>
<dbReference type="PROSITE" id="PS00211">
    <property type="entry name" value="ABC_TRANSPORTER_1"/>
    <property type="match status" value="1"/>
</dbReference>
<dbReference type="RefSeq" id="WP_069702961.1">
    <property type="nucleotide sequence ID" value="NZ_MJAT01000037.1"/>
</dbReference>
<dbReference type="Proteomes" id="UP000095255">
    <property type="component" value="Unassembled WGS sequence"/>
</dbReference>
<evidence type="ECO:0000259" key="8">
    <source>
        <dbReference type="PROSITE" id="PS50893"/>
    </source>
</evidence>
<evidence type="ECO:0000256" key="5">
    <source>
        <dbReference type="ARBA" id="ARBA00022989"/>
    </source>
</evidence>
<accession>A0A1E5L374</accession>
<dbReference type="InterPro" id="IPR039421">
    <property type="entry name" value="Type_1_exporter"/>
</dbReference>
<sequence length="590" mass="65417">MRELGHLIRLMASEKKAILLSVLLGFIAAVSSVGLMGTGGYLISKAALHPPLHTLTLIIVTVRFFGLARAAARYAERFFSHQATFSILGQIRVFFYDKLEPLAPAIFMKYRSGDLLTRIVSDVESLQYFFLRVVYPPLVMVFVFLATGLLLLAFSWQMAITLMMGLLVVGFLIPVIFAYIGQNNGYHLRQKRSEFSNQATELLFGFVDLKTSLQLEKKTEELNHASKGLIQEQNRSGILAGMGESLAMVGAFLTAWVVLFVGVIAVSAGEMNGVFLALLVLATLTVFEAATPVAVIPGHLEESRVAAGRLFGLTKSSIGSKDVHVSNTSYGSLSIQESERLNEEVVFPPVDVVPIQFQYVNFSYPDEERQALNALNLHLAVGKKIAIVGQSGSGKSTILNLLLKFYEYQEGEIYLGERELSTYSPEEARRYFGVVSQSNHFFHDTVRANLLIAKPDATDAELSKILDEVSLAYISLDDVLGEKGLGLSGGERQRLAIARMILKDAPILLLDEPTTGLDSITEREILALLWPIVTDKSILYVTHRLVGLEKMDEIVVMSQGRIVEQGTFEELMKRQGHFYQLKQLEKEKIN</sequence>
<protein>
    <submittedName>
        <fullName evidence="10">Thiol reductant ABC exporter subunit CydC</fullName>
    </submittedName>
</protein>
<keyword evidence="3" id="KW-0547">Nucleotide-binding</keyword>
<keyword evidence="6 7" id="KW-0472">Membrane</keyword>
<comment type="subcellular location">
    <subcellularLocation>
        <location evidence="1">Cell membrane</location>
        <topology evidence="1">Multi-pass membrane protein</topology>
    </subcellularLocation>
</comment>
<feature type="transmembrane region" description="Helical" evidence="7">
    <location>
        <begin position="160"/>
        <end position="181"/>
    </location>
</feature>
<feature type="transmembrane region" description="Helical" evidence="7">
    <location>
        <begin position="20"/>
        <end position="43"/>
    </location>
</feature>
<evidence type="ECO:0000256" key="2">
    <source>
        <dbReference type="ARBA" id="ARBA00022692"/>
    </source>
</evidence>
<name>A0A1E5L374_9FIRM</name>
<dbReference type="GO" id="GO:0005886">
    <property type="term" value="C:plasma membrane"/>
    <property type="evidence" value="ECO:0007669"/>
    <property type="project" value="UniProtKB-SubCell"/>
</dbReference>
<dbReference type="SUPFAM" id="SSF90123">
    <property type="entry name" value="ABC transporter transmembrane region"/>
    <property type="match status" value="1"/>
</dbReference>
<evidence type="ECO:0000259" key="9">
    <source>
        <dbReference type="PROSITE" id="PS50929"/>
    </source>
</evidence>
<evidence type="ECO:0000256" key="4">
    <source>
        <dbReference type="ARBA" id="ARBA00022840"/>
    </source>
</evidence>
<dbReference type="OrthoDB" id="9802264at2"/>
<evidence type="ECO:0000256" key="7">
    <source>
        <dbReference type="SAM" id="Phobius"/>
    </source>
</evidence>
<keyword evidence="4" id="KW-0067">ATP-binding</keyword>
<dbReference type="AlphaFoldDB" id="A0A1E5L374"/>
<feature type="transmembrane region" description="Helical" evidence="7">
    <location>
        <begin position="133"/>
        <end position="154"/>
    </location>
</feature>
<keyword evidence="5 7" id="KW-1133">Transmembrane helix</keyword>
<dbReference type="STRING" id="1390249.BHU72_08475"/>
<dbReference type="PANTHER" id="PTHR43394">
    <property type="entry name" value="ATP-DEPENDENT PERMEASE MDL1, MITOCHONDRIAL"/>
    <property type="match status" value="1"/>
</dbReference>
<keyword evidence="2 7" id="KW-0812">Transmembrane</keyword>
<dbReference type="SMART" id="SM00382">
    <property type="entry name" value="AAA"/>
    <property type="match status" value="1"/>
</dbReference>
<dbReference type="InterPro" id="IPR017871">
    <property type="entry name" value="ABC_transporter-like_CS"/>
</dbReference>
<reference evidence="10 11" key="1">
    <citation type="submission" date="2016-09" db="EMBL/GenBank/DDBJ databases">
        <title>Desulfuribacillus arsenicus sp. nov., an obligately anaerobic, dissimilatory arsenic- and antimonate-reducing bacterium isolated from anoxic sediments.</title>
        <authorList>
            <person name="Abin C.A."/>
            <person name="Hollibaugh J.T."/>
        </authorList>
    </citation>
    <scope>NUCLEOTIDE SEQUENCE [LARGE SCALE GENOMIC DNA]</scope>
    <source>
        <strain evidence="10 11">MLFW-2</strain>
    </source>
</reference>
<dbReference type="EMBL" id="MJAT01000037">
    <property type="protein sequence ID" value="OEH84534.1"/>
    <property type="molecule type" value="Genomic_DNA"/>
</dbReference>
<feature type="domain" description="ABC transmembrane type-1" evidence="9">
    <location>
        <begin position="19"/>
        <end position="289"/>
    </location>
</feature>